<dbReference type="InterPro" id="IPR052738">
    <property type="entry name" value="ABC-Tungstate_binding"/>
</dbReference>
<dbReference type="Gene3D" id="3.40.190.10">
    <property type="entry name" value="Periplasmic binding protein-like II"/>
    <property type="match status" value="2"/>
</dbReference>
<comment type="caution">
    <text evidence="3">The sequence shown here is derived from an EMBL/GenBank/DDBJ whole genome shotgun (WGS) entry which is preliminary data.</text>
</comment>
<organism evidence="3 4">
    <name type="scientific">Haloechinothrix aidingensis</name>
    <dbReference type="NCBI Taxonomy" id="2752311"/>
    <lineage>
        <taxon>Bacteria</taxon>
        <taxon>Bacillati</taxon>
        <taxon>Actinomycetota</taxon>
        <taxon>Actinomycetes</taxon>
        <taxon>Pseudonocardiales</taxon>
        <taxon>Pseudonocardiaceae</taxon>
        <taxon>Haloechinothrix</taxon>
    </lineage>
</organism>
<proteinExistence type="predicted"/>
<sequence>MRMRWARLGPAVVLAVVTGCASGSAGGEAGGPMVLATTTSTQNTGLLDAILPEFESTTGCTAKTVAVGSGQAMAMGERGEADAVLVHSPEAEERFMEQGHGSLRQPVMHNDFVLVGPPGDPVDLDGAGSAAEAMRRIADEGAAFASRADDSGTHAKELSLWDEAGVEHSGQAYIETGQGMGETLTIASQRQAYTLTDRGTYLATSGLDSEVAFAGTDDLRNDYHVIVVDGENVNSGCAEAFAEWIRDEPTQEAIAEFGIEEYGEPLFFPDAGA</sequence>
<dbReference type="RefSeq" id="WP_180891711.1">
    <property type="nucleotide sequence ID" value="NZ_JACCKD010000002.1"/>
</dbReference>
<dbReference type="Proteomes" id="UP000582974">
    <property type="component" value="Unassembled WGS sequence"/>
</dbReference>
<keyword evidence="1" id="KW-0732">Signal</keyword>
<dbReference type="InterPro" id="IPR024370">
    <property type="entry name" value="PBP_domain"/>
</dbReference>
<dbReference type="AlphaFoldDB" id="A0A838A8R6"/>
<keyword evidence="4" id="KW-1185">Reference proteome</keyword>
<dbReference type="SUPFAM" id="SSF53850">
    <property type="entry name" value="Periplasmic binding protein-like II"/>
    <property type="match status" value="1"/>
</dbReference>
<dbReference type="PROSITE" id="PS51257">
    <property type="entry name" value="PROKAR_LIPOPROTEIN"/>
    <property type="match status" value="1"/>
</dbReference>
<protein>
    <submittedName>
        <fullName evidence="3">Substrate-binding domain-containing protein</fullName>
    </submittedName>
</protein>
<dbReference type="Pfam" id="PF12849">
    <property type="entry name" value="PBP_like_2"/>
    <property type="match status" value="1"/>
</dbReference>
<evidence type="ECO:0000313" key="3">
    <source>
        <dbReference type="EMBL" id="MBA0124822.1"/>
    </source>
</evidence>
<evidence type="ECO:0000256" key="1">
    <source>
        <dbReference type="SAM" id="SignalP"/>
    </source>
</evidence>
<accession>A0A838A8R6</accession>
<dbReference type="PANTHER" id="PTHR37945:SF1">
    <property type="entry name" value="EXTRACELLULAR TUNGSTATE BINDING PROTEIN"/>
    <property type="match status" value="1"/>
</dbReference>
<gene>
    <name evidence="3" type="ORF">H0B56_04635</name>
</gene>
<feature type="signal peptide" evidence="1">
    <location>
        <begin position="1"/>
        <end position="25"/>
    </location>
</feature>
<reference evidence="3 4" key="1">
    <citation type="submission" date="2020-07" db="EMBL/GenBank/DDBJ databases">
        <title>Genome of Haloechinothrix sp.</title>
        <authorList>
            <person name="Tang S.-K."/>
            <person name="Yang L."/>
            <person name="Zhu W.-Y."/>
        </authorList>
    </citation>
    <scope>NUCLEOTIDE SEQUENCE [LARGE SCALE GENOMIC DNA]</scope>
    <source>
        <strain evidence="3 4">YIM 98757</strain>
    </source>
</reference>
<evidence type="ECO:0000259" key="2">
    <source>
        <dbReference type="Pfam" id="PF12849"/>
    </source>
</evidence>
<evidence type="ECO:0000313" key="4">
    <source>
        <dbReference type="Proteomes" id="UP000582974"/>
    </source>
</evidence>
<dbReference type="PANTHER" id="PTHR37945">
    <property type="entry name" value="EXTRACELLULAR TUNGSTATE BINDING PROTEIN"/>
    <property type="match status" value="1"/>
</dbReference>
<dbReference type="EMBL" id="JACCKD010000002">
    <property type="protein sequence ID" value="MBA0124822.1"/>
    <property type="molecule type" value="Genomic_DNA"/>
</dbReference>
<feature type="chain" id="PRO_5039510879" evidence="1">
    <location>
        <begin position="26"/>
        <end position="273"/>
    </location>
</feature>
<feature type="domain" description="PBP" evidence="2">
    <location>
        <begin position="26"/>
        <end position="245"/>
    </location>
</feature>
<name>A0A838A8R6_9PSEU</name>